<keyword evidence="4" id="KW-1185">Reference proteome</keyword>
<evidence type="ECO:0000259" key="2">
    <source>
        <dbReference type="Pfam" id="PF05425"/>
    </source>
</evidence>
<dbReference type="OrthoDB" id="8419862at2"/>
<gene>
    <name evidence="3" type="ORF">BOW53_12550</name>
</gene>
<name>A0A1T2L2N8_9GAMM</name>
<dbReference type="Proteomes" id="UP000191110">
    <property type="component" value="Unassembled WGS sequence"/>
</dbReference>
<dbReference type="InterPro" id="IPR008457">
    <property type="entry name" value="Cu-R_CopD_dom"/>
</dbReference>
<keyword evidence="1" id="KW-1133">Transmembrane helix</keyword>
<feature type="transmembrane region" description="Helical" evidence="1">
    <location>
        <begin position="79"/>
        <end position="102"/>
    </location>
</feature>
<evidence type="ECO:0000313" key="4">
    <source>
        <dbReference type="Proteomes" id="UP000191110"/>
    </source>
</evidence>
<keyword evidence="1" id="KW-0812">Transmembrane</keyword>
<keyword evidence="1" id="KW-0472">Membrane</keyword>
<dbReference type="GO" id="GO:0016020">
    <property type="term" value="C:membrane"/>
    <property type="evidence" value="ECO:0007669"/>
    <property type="project" value="InterPro"/>
</dbReference>
<feature type="domain" description="Copper resistance protein D" evidence="2">
    <location>
        <begin position="46"/>
        <end position="146"/>
    </location>
</feature>
<proteinExistence type="predicted"/>
<evidence type="ECO:0000256" key="1">
    <source>
        <dbReference type="SAM" id="Phobius"/>
    </source>
</evidence>
<organism evidence="3 4">
    <name type="scientific">Solemya pervernicosa gill symbiont</name>
    <dbReference type="NCBI Taxonomy" id="642797"/>
    <lineage>
        <taxon>Bacteria</taxon>
        <taxon>Pseudomonadati</taxon>
        <taxon>Pseudomonadota</taxon>
        <taxon>Gammaproteobacteria</taxon>
        <taxon>sulfur-oxidizing symbionts</taxon>
    </lineage>
</organism>
<evidence type="ECO:0000313" key="3">
    <source>
        <dbReference type="EMBL" id="OOZ39226.1"/>
    </source>
</evidence>
<sequence>MPIIIALHMLAAIVWVGGMFFAHQILRPIAASQLEPPQRLRLWLGVFDRFFLWVWVAVVLVVTTGFWMIFGLFGGLGYVGVHVVAMLAIGLLMVALYGYVYFIPYPELKRAVAAQMWPDGAKALAVIRVIVGTNLILGLLTSAIAAGGRYL</sequence>
<dbReference type="AlphaFoldDB" id="A0A1T2L2N8"/>
<accession>A0A1T2L2N8</accession>
<comment type="caution">
    <text evidence="3">The sequence shown here is derived from an EMBL/GenBank/DDBJ whole genome shotgun (WGS) entry which is preliminary data.</text>
</comment>
<dbReference type="EMBL" id="MPRL01000057">
    <property type="protein sequence ID" value="OOZ39226.1"/>
    <property type="molecule type" value="Genomic_DNA"/>
</dbReference>
<feature type="transmembrane region" description="Helical" evidence="1">
    <location>
        <begin position="50"/>
        <end position="73"/>
    </location>
</feature>
<feature type="transmembrane region" description="Helical" evidence="1">
    <location>
        <begin position="6"/>
        <end position="29"/>
    </location>
</feature>
<feature type="transmembrane region" description="Helical" evidence="1">
    <location>
        <begin position="123"/>
        <end position="146"/>
    </location>
</feature>
<dbReference type="Pfam" id="PF05425">
    <property type="entry name" value="CopD"/>
    <property type="match status" value="1"/>
</dbReference>
<protein>
    <recommendedName>
        <fullName evidence="2">Copper resistance protein D domain-containing protein</fullName>
    </recommendedName>
</protein>
<reference evidence="3 4" key="1">
    <citation type="submission" date="2016-11" db="EMBL/GenBank/DDBJ databases">
        <title>Mixed transmission modes and dynamic genome evolution in an obligate animal-bacterial symbiosis.</title>
        <authorList>
            <person name="Russell S.L."/>
            <person name="Corbett-Detig R.B."/>
            <person name="Cavanaugh C.M."/>
        </authorList>
    </citation>
    <scope>NUCLEOTIDE SEQUENCE [LARGE SCALE GENOMIC DNA]</scope>
    <source>
        <strain evidence="3">Sveles-Q1</strain>
    </source>
</reference>